<gene>
    <name evidence="1" type="ORF">ACFQE1_00200</name>
</gene>
<proteinExistence type="predicted"/>
<accession>A0ABD5RUD9</accession>
<protein>
    <submittedName>
        <fullName evidence="1">Uncharacterized protein</fullName>
    </submittedName>
</protein>
<dbReference type="EMBL" id="JBHSWU010000001">
    <property type="protein sequence ID" value="MFC6722851.1"/>
    <property type="molecule type" value="Genomic_DNA"/>
</dbReference>
<dbReference type="Proteomes" id="UP001596328">
    <property type="component" value="Unassembled WGS sequence"/>
</dbReference>
<evidence type="ECO:0000313" key="2">
    <source>
        <dbReference type="Proteomes" id="UP001596328"/>
    </source>
</evidence>
<comment type="caution">
    <text evidence="1">The sequence shown here is derived from an EMBL/GenBank/DDBJ whole genome shotgun (WGS) entry which is preliminary data.</text>
</comment>
<dbReference type="AlphaFoldDB" id="A0ABD5RUD9"/>
<organism evidence="1 2">
    <name type="scientific">Halobium palmae</name>
    <dbReference type="NCBI Taxonomy" id="1776492"/>
    <lineage>
        <taxon>Archaea</taxon>
        <taxon>Methanobacteriati</taxon>
        <taxon>Methanobacteriota</taxon>
        <taxon>Stenosarchaea group</taxon>
        <taxon>Halobacteria</taxon>
        <taxon>Halobacteriales</taxon>
        <taxon>Haloferacaceae</taxon>
        <taxon>Halobium</taxon>
    </lineage>
</organism>
<evidence type="ECO:0000313" key="1">
    <source>
        <dbReference type="EMBL" id="MFC6722851.1"/>
    </source>
</evidence>
<keyword evidence="2" id="KW-1185">Reference proteome</keyword>
<reference evidence="1 2" key="1">
    <citation type="journal article" date="2019" name="Int. J. Syst. Evol. Microbiol.">
        <title>The Global Catalogue of Microorganisms (GCM) 10K type strain sequencing project: providing services to taxonomists for standard genome sequencing and annotation.</title>
        <authorList>
            <consortium name="The Broad Institute Genomics Platform"/>
            <consortium name="The Broad Institute Genome Sequencing Center for Infectious Disease"/>
            <person name="Wu L."/>
            <person name="Ma J."/>
        </authorList>
    </citation>
    <scope>NUCLEOTIDE SEQUENCE [LARGE SCALE GENOMIC DNA]</scope>
    <source>
        <strain evidence="1 2">NBRC 111368</strain>
    </source>
</reference>
<sequence length="125" mass="14213">MSDDTPAVWTDYLSNNLMVRRYADGDIVLHIENGWCDSVLVDNMSVQPLIKQIRDRDCDPTPNEVVLSETTLGVQRLHKYNGVLLIENEYEKMPISYDLATELADCIVKNGRYGTPETVCSPYGW</sequence>
<name>A0ABD5RUD9_9EURY</name>